<protein>
    <submittedName>
        <fullName evidence="3">Uncharacterized protein</fullName>
    </submittedName>
</protein>
<evidence type="ECO:0000256" key="1">
    <source>
        <dbReference type="SAM" id="MobiDB-lite"/>
    </source>
</evidence>
<dbReference type="Proteomes" id="UP001556098">
    <property type="component" value="Unassembled WGS sequence"/>
</dbReference>
<keyword evidence="4" id="KW-1185">Reference proteome</keyword>
<evidence type="ECO:0000313" key="3">
    <source>
        <dbReference type="EMBL" id="MEW9920240.1"/>
    </source>
</evidence>
<sequence length="110" mass="11629">MPKWILARTLTLVGILGAPFSSVSAKLPDPGDFSTEREAREYLQRHPTGPRATAAFLALSDFRTTAENAGPTREQIVEGFSAFQVAQGSSRRPTTLSTGTASDGPGGGQH</sequence>
<accession>A0ABV3RMQ0</accession>
<comment type="caution">
    <text evidence="3">The sequence shown here is derived from an EMBL/GenBank/DDBJ whole genome shotgun (WGS) entry which is preliminary data.</text>
</comment>
<feature type="compositionally biased region" description="Polar residues" evidence="1">
    <location>
        <begin position="85"/>
        <end position="101"/>
    </location>
</feature>
<evidence type="ECO:0000256" key="2">
    <source>
        <dbReference type="SAM" id="SignalP"/>
    </source>
</evidence>
<organism evidence="3 4">
    <name type="scientific">Sulfitobacter sediminis</name>
    <dbReference type="NCBI Taxonomy" id="3234186"/>
    <lineage>
        <taxon>Bacteria</taxon>
        <taxon>Pseudomonadati</taxon>
        <taxon>Pseudomonadota</taxon>
        <taxon>Alphaproteobacteria</taxon>
        <taxon>Rhodobacterales</taxon>
        <taxon>Roseobacteraceae</taxon>
        <taxon>Sulfitobacter</taxon>
    </lineage>
</organism>
<reference evidence="3 4" key="1">
    <citation type="submission" date="2024-07" db="EMBL/GenBank/DDBJ databases">
        <title>Marimonas sp.nov., isolated from tidal-flat sediment.</title>
        <authorList>
            <person name="Jayan J.N."/>
            <person name="Lee S.S."/>
        </authorList>
    </citation>
    <scope>NUCLEOTIDE SEQUENCE [LARGE SCALE GENOMIC DNA]</scope>
    <source>
        <strain evidence="3 4">MJW-29</strain>
    </source>
</reference>
<dbReference type="RefSeq" id="WP_367877943.1">
    <property type="nucleotide sequence ID" value="NZ_JBFNXX010000007.1"/>
</dbReference>
<proteinExistence type="predicted"/>
<dbReference type="EMBL" id="JBFNXX010000007">
    <property type="protein sequence ID" value="MEW9920240.1"/>
    <property type="molecule type" value="Genomic_DNA"/>
</dbReference>
<feature type="signal peptide" evidence="2">
    <location>
        <begin position="1"/>
        <end position="25"/>
    </location>
</feature>
<name>A0ABV3RMQ0_9RHOB</name>
<keyword evidence="2" id="KW-0732">Signal</keyword>
<gene>
    <name evidence="3" type="ORF">AB2B41_11525</name>
</gene>
<evidence type="ECO:0000313" key="4">
    <source>
        <dbReference type="Proteomes" id="UP001556098"/>
    </source>
</evidence>
<feature type="chain" id="PRO_5045217855" evidence="2">
    <location>
        <begin position="26"/>
        <end position="110"/>
    </location>
</feature>
<feature type="region of interest" description="Disordered" evidence="1">
    <location>
        <begin position="85"/>
        <end position="110"/>
    </location>
</feature>